<reference evidence="6 7" key="1">
    <citation type="submission" date="2007-03" db="EMBL/GenBank/DDBJ databases">
        <authorList>
            <person name="Stal L."/>
            <person name="Ferriera S."/>
            <person name="Johnson J."/>
            <person name="Kravitz S."/>
            <person name="Beeson K."/>
            <person name="Sutton G."/>
            <person name="Rogers Y.-H."/>
            <person name="Friedman R."/>
            <person name="Frazier M."/>
            <person name="Venter J.C."/>
        </authorList>
    </citation>
    <scope>NUCLEOTIDE SEQUENCE [LARGE SCALE GENOMIC DNA]</scope>
    <source>
        <strain evidence="6 7">CCY0110</strain>
    </source>
</reference>
<evidence type="ECO:0000256" key="1">
    <source>
        <dbReference type="ARBA" id="ARBA00001957"/>
    </source>
</evidence>
<dbReference type="Pfam" id="PF00501">
    <property type="entry name" value="AMP-binding"/>
    <property type="match status" value="1"/>
</dbReference>
<accession>A3IRQ7</accession>
<evidence type="ECO:0000259" key="5">
    <source>
        <dbReference type="PROSITE" id="PS50075"/>
    </source>
</evidence>
<dbReference type="EMBL" id="AAXW01000020">
    <property type="protein sequence ID" value="EAZ90758.1"/>
    <property type="molecule type" value="Genomic_DNA"/>
</dbReference>
<keyword evidence="3" id="KW-0596">Phosphopantetheine</keyword>
<dbReference type="InterPro" id="IPR045851">
    <property type="entry name" value="AMP-bd_C_sf"/>
</dbReference>
<comment type="similarity">
    <text evidence="2">Belongs to the ATP-dependent AMP-binding enzyme family.</text>
</comment>
<dbReference type="InterPro" id="IPR009081">
    <property type="entry name" value="PP-bd_ACP"/>
</dbReference>
<protein>
    <submittedName>
        <fullName evidence="6">Amino acid adenylation</fullName>
    </submittedName>
</protein>
<dbReference type="RefSeq" id="WP_008276067.1">
    <property type="nucleotide sequence ID" value="NZ_AAXW01000020.1"/>
</dbReference>
<dbReference type="eggNOG" id="COG1020">
    <property type="taxonomic scope" value="Bacteria"/>
</dbReference>
<dbReference type="GO" id="GO:0005829">
    <property type="term" value="C:cytosol"/>
    <property type="evidence" value="ECO:0007669"/>
    <property type="project" value="TreeGrafter"/>
</dbReference>
<dbReference type="InterPro" id="IPR036736">
    <property type="entry name" value="ACP-like_sf"/>
</dbReference>
<feature type="non-terminal residue" evidence="6">
    <location>
        <position position="1"/>
    </location>
</feature>
<dbReference type="FunFam" id="3.30.300.30:FF:000010">
    <property type="entry name" value="Enterobactin synthetase component F"/>
    <property type="match status" value="1"/>
</dbReference>
<dbReference type="InterPro" id="IPR000873">
    <property type="entry name" value="AMP-dep_synth/lig_dom"/>
</dbReference>
<dbReference type="GO" id="GO:0031177">
    <property type="term" value="F:phosphopantetheine binding"/>
    <property type="evidence" value="ECO:0007669"/>
    <property type="project" value="TreeGrafter"/>
</dbReference>
<dbReference type="PROSITE" id="PS00012">
    <property type="entry name" value="PHOSPHOPANTETHEINE"/>
    <property type="match status" value="1"/>
</dbReference>
<dbReference type="PROSITE" id="PS50075">
    <property type="entry name" value="CARRIER"/>
    <property type="match status" value="1"/>
</dbReference>
<dbReference type="PANTHER" id="PTHR45527:SF14">
    <property type="entry name" value="PLIPASTATIN SYNTHASE SUBUNIT B"/>
    <property type="match status" value="1"/>
</dbReference>
<feature type="domain" description="Carrier" evidence="5">
    <location>
        <begin position="202"/>
        <end position="277"/>
    </location>
</feature>
<comment type="caution">
    <text evidence="6">The sequence shown here is derived from an EMBL/GenBank/DDBJ whole genome shotgun (WGS) entry which is preliminary data.</text>
</comment>
<dbReference type="FunFam" id="2.30.38.10:FF:000001">
    <property type="entry name" value="Non-ribosomal peptide synthetase PvdI"/>
    <property type="match status" value="1"/>
</dbReference>
<dbReference type="SUPFAM" id="SSF56801">
    <property type="entry name" value="Acetyl-CoA synthetase-like"/>
    <property type="match status" value="1"/>
</dbReference>
<dbReference type="Gene3D" id="3.40.50.1820">
    <property type="entry name" value="alpha/beta hydrolase"/>
    <property type="match status" value="1"/>
</dbReference>
<dbReference type="Proteomes" id="UP000003781">
    <property type="component" value="Unassembled WGS sequence"/>
</dbReference>
<evidence type="ECO:0000256" key="4">
    <source>
        <dbReference type="ARBA" id="ARBA00022553"/>
    </source>
</evidence>
<keyword evidence="7" id="KW-1185">Reference proteome</keyword>
<comment type="cofactor">
    <cofactor evidence="1">
        <name>pantetheine 4'-phosphate</name>
        <dbReference type="ChEBI" id="CHEBI:47942"/>
    </cofactor>
</comment>
<dbReference type="InterPro" id="IPR006162">
    <property type="entry name" value="Ppantetheine_attach_site"/>
</dbReference>
<dbReference type="GO" id="GO:0044550">
    <property type="term" value="P:secondary metabolite biosynthetic process"/>
    <property type="evidence" value="ECO:0007669"/>
    <property type="project" value="TreeGrafter"/>
</dbReference>
<dbReference type="PANTHER" id="PTHR45527">
    <property type="entry name" value="NONRIBOSOMAL PEPTIDE SYNTHETASE"/>
    <property type="match status" value="1"/>
</dbReference>
<dbReference type="Gene3D" id="2.30.38.10">
    <property type="entry name" value="Luciferase, Domain 3"/>
    <property type="match status" value="1"/>
</dbReference>
<dbReference type="Gene3D" id="1.10.1200.10">
    <property type="entry name" value="ACP-like"/>
    <property type="match status" value="1"/>
</dbReference>
<dbReference type="FunFam" id="1.10.1200.10:FF:000005">
    <property type="entry name" value="Nonribosomal peptide synthetase 1"/>
    <property type="match status" value="1"/>
</dbReference>
<dbReference type="AlphaFoldDB" id="A3IRQ7"/>
<evidence type="ECO:0000256" key="2">
    <source>
        <dbReference type="ARBA" id="ARBA00006432"/>
    </source>
</evidence>
<dbReference type="OrthoDB" id="504230at2"/>
<evidence type="ECO:0000256" key="3">
    <source>
        <dbReference type="ARBA" id="ARBA00022450"/>
    </source>
</evidence>
<proteinExistence type="inferred from homology"/>
<name>A3IRQ7_9CHRO</name>
<dbReference type="InterPro" id="IPR029058">
    <property type="entry name" value="AB_hydrolase_fold"/>
</dbReference>
<dbReference type="SUPFAM" id="SSF53474">
    <property type="entry name" value="alpha/beta-Hydrolases"/>
    <property type="match status" value="1"/>
</dbReference>
<evidence type="ECO:0000313" key="7">
    <source>
        <dbReference type="Proteomes" id="UP000003781"/>
    </source>
</evidence>
<sequence length="545" mass="63207">QMTKSILIGRPIANTEVYILDAHLNPVPIGVIGELYIGGDGLAKEYLNLPELTQQSFIKNPFNPQEKLYKTGDYVRYLSDGNIEFIERIDNQVKIRGFRIELGEIEAVLNQHNYVKEAKVVSRENQDNNKQLVAYIIPNYNQQSITEINEKIREDLKQQLPNYMIPAAFMLLESFPLTPNGKINYRALPEPDFSTFQSNYVAPRNATEEIIANIWRQVLTIKNISIHDNFFELGGHSLLAIRLLAKIEQEFNIDIPLSTFLQNPTIFALINLINETKNISIESSVVPVQTQGEKIPLFFVNSISYAQKFASYLEKDQPFYILNIFGITEFLTPKLENLTLEDIATKFVEDMEKACPNSLYHLITYCGDFSLTLEIIKQLQRKGHKIPLLFLIDSFWEPEDLGVYLHGYNLREFGLGYFLEKVKSKFRYQKEQFIIFLKQTLSELSSVNKQSSPRYIKDIQLLRALKTARSQYYPQPSQAKVILFLSQEYRLLHTSNLTNFFKDNIEVHEIPGYHHTLFQEPYIQVLVTKLNSYLETYPLDEQNLK</sequence>
<gene>
    <name evidence="6" type="ORF">CY0110_30041</name>
</gene>
<dbReference type="SUPFAM" id="SSF47336">
    <property type="entry name" value="ACP-like"/>
    <property type="match status" value="1"/>
</dbReference>
<dbReference type="Gene3D" id="3.30.300.30">
    <property type="match status" value="1"/>
</dbReference>
<evidence type="ECO:0000313" key="6">
    <source>
        <dbReference type="EMBL" id="EAZ90758.1"/>
    </source>
</evidence>
<dbReference type="Pfam" id="PF00550">
    <property type="entry name" value="PP-binding"/>
    <property type="match status" value="1"/>
</dbReference>
<dbReference type="GO" id="GO:0043041">
    <property type="term" value="P:amino acid activation for nonribosomal peptide biosynthetic process"/>
    <property type="evidence" value="ECO:0007669"/>
    <property type="project" value="TreeGrafter"/>
</dbReference>
<keyword evidence="4" id="KW-0597">Phosphoprotein</keyword>
<organism evidence="6 7">
    <name type="scientific">Crocosphaera chwakensis CCY0110</name>
    <dbReference type="NCBI Taxonomy" id="391612"/>
    <lineage>
        <taxon>Bacteria</taxon>
        <taxon>Bacillati</taxon>
        <taxon>Cyanobacteriota</taxon>
        <taxon>Cyanophyceae</taxon>
        <taxon>Oscillatoriophycideae</taxon>
        <taxon>Chroococcales</taxon>
        <taxon>Aphanothecaceae</taxon>
        <taxon>Crocosphaera</taxon>
        <taxon>Crocosphaera chwakensis</taxon>
    </lineage>
</organism>
<dbReference type="InterPro" id="IPR025110">
    <property type="entry name" value="AMP-bd_C"/>
</dbReference>
<dbReference type="Pfam" id="PF13193">
    <property type="entry name" value="AMP-binding_C"/>
    <property type="match status" value="1"/>
</dbReference>